<evidence type="ECO:0000256" key="2">
    <source>
        <dbReference type="ARBA" id="ARBA00007362"/>
    </source>
</evidence>
<dbReference type="Proteomes" id="UP001165395">
    <property type="component" value="Unassembled WGS sequence"/>
</dbReference>
<keyword evidence="9" id="KW-1185">Reference proteome</keyword>
<evidence type="ECO:0000256" key="1">
    <source>
        <dbReference type="ARBA" id="ARBA00004141"/>
    </source>
</evidence>
<proteinExistence type="inferred from homology"/>
<feature type="transmembrane region" description="Helical" evidence="6">
    <location>
        <begin position="73"/>
        <end position="92"/>
    </location>
</feature>
<name>A0ABS8D4Y2_9NEIS</name>
<dbReference type="SUPFAM" id="SSF103481">
    <property type="entry name" value="Multidrug resistance efflux transporter EmrE"/>
    <property type="match status" value="2"/>
</dbReference>
<dbReference type="RefSeq" id="WP_227179838.1">
    <property type="nucleotide sequence ID" value="NZ_JAJBZT010000003.1"/>
</dbReference>
<gene>
    <name evidence="8" type="ORF">LIN78_06795</name>
</gene>
<accession>A0ABS8D4Y2</accession>
<feature type="transmembrane region" description="Helical" evidence="6">
    <location>
        <begin position="154"/>
        <end position="171"/>
    </location>
</feature>
<dbReference type="InterPro" id="IPR037185">
    <property type="entry name" value="EmrE-like"/>
</dbReference>
<dbReference type="PANTHER" id="PTHR32322:SF2">
    <property type="entry name" value="EAMA DOMAIN-CONTAINING PROTEIN"/>
    <property type="match status" value="1"/>
</dbReference>
<evidence type="ECO:0000256" key="3">
    <source>
        <dbReference type="ARBA" id="ARBA00022692"/>
    </source>
</evidence>
<comment type="subcellular location">
    <subcellularLocation>
        <location evidence="1">Membrane</location>
        <topology evidence="1">Multi-pass membrane protein</topology>
    </subcellularLocation>
</comment>
<evidence type="ECO:0000256" key="6">
    <source>
        <dbReference type="SAM" id="Phobius"/>
    </source>
</evidence>
<feature type="domain" description="EamA" evidence="7">
    <location>
        <begin position="153"/>
        <end position="283"/>
    </location>
</feature>
<feature type="transmembrane region" description="Helical" evidence="6">
    <location>
        <begin position="183"/>
        <end position="203"/>
    </location>
</feature>
<dbReference type="Pfam" id="PF00892">
    <property type="entry name" value="EamA"/>
    <property type="match status" value="2"/>
</dbReference>
<feature type="transmembrane region" description="Helical" evidence="6">
    <location>
        <begin position="268"/>
        <end position="286"/>
    </location>
</feature>
<sequence length="296" mass="31515">METNKGSSNRWLGFVLILISAASFGSMALFANLAYQAGTSPTSLLILRFSIAALLMLPIVIWRGAKFPPRKHLFGYMFMGAVLYTLQAQSYFTALKYASSGLVALLLYTFPVMVTLLVAVLGWEKLTKDRVLPLFISIIGTALTLGQINGSALGILLSLSAAVSYAVYIVMGSRLKGDSMMGTLIILVTAGITNSMLSLNAGFQPPQTTVGWTAVFALAAIGTVLAVSTFFIGMRYTGPGQASILSTFEPVMTIALGSLFLNESFSKQQMLGGLFVLVAVVLLAKAKPAEKLATIQ</sequence>
<keyword evidence="4 6" id="KW-1133">Transmembrane helix</keyword>
<feature type="transmembrane region" description="Helical" evidence="6">
    <location>
        <begin position="98"/>
        <end position="119"/>
    </location>
</feature>
<evidence type="ECO:0000256" key="5">
    <source>
        <dbReference type="ARBA" id="ARBA00023136"/>
    </source>
</evidence>
<feature type="transmembrane region" description="Helical" evidence="6">
    <location>
        <begin position="209"/>
        <end position="232"/>
    </location>
</feature>
<reference evidence="8" key="1">
    <citation type="submission" date="2021-10" db="EMBL/GenBank/DDBJ databases">
        <title>The complete genome sequence of Leeia sp. TBRC 13508.</title>
        <authorList>
            <person name="Charoenyingcharoen P."/>
            <person name="Yukphan P."/>
        </authorList>
    </citation>
    <scope>NUCLEOTIDE SEQUENCE</scope>
    <source>
        <strain evidence="8">TBRC 13508</strain>
    </source>
</reference>
<evidence type="ECO:0000313" key="8">
    <source>
        <dbReference type="EMBL" id="MCB6183248.1"/>
    </source>
</evidence>
<evidence type="ECO:0000313" key="9">
    <source>
        <dbReference type="Proteomes" id="UP001165395"/>
    </source>
</evidence>
<keyword evidence="3 6" id="KW-0812">Transmembrane</keyword>
<feature type="transmembrane region" description="Helical" evidence="6">
    <location>
        <begin position="12"/>
        <end position="35"/>
    </location>
</feature>
<dbReference type="PANTHER" id="PTHR32322">
    <property type="entry name" value="INNER MEMBRANE TRANSPORTER"/>
    <property type="match status" value="1"/>
</dbReference>
<evidence type="ECO:0000259" key="7">
    <source>
        <dbReference type="Pfam" id="PF00892"/>
    </source>
</evidence>
<protein>
    <submittedName>
        <fullName evidence="8">DMT family transporter</fullName>
    </submittedName>
</protein>
<feature type="transmembrane region" description="Helical" evidence="6">
    <location>
        <begin position="41"/>
        <end position="61"/>
    </location>
</feature>
<evidence type="ECO:0000256" key="4">
    <source>
        <dbReference type="ARBA" id="ARBA00022989"/>
    </source>
</evidence>
<feature type="domain" description="EamA" evidence="7">
    <location>
        <begin position="12"/>
        <end position="145"/>
    </location>
</feature>
<dbReference type="EMBL" id="JAJBZT010000003">
    <property type="protein sequence ID" value="MCB6183248.1"/>
    <property type="molecule type" value="Genomic_DNA"/>
</dbReference>
<dbReference type="InterPro" id="IPR050638">
    <property type="entry name" value="AA-Vitamin_Transporters"/>
</dbReference>
<keyword evidence="5 6" id="KW-0472">Membrane</keyword>
<comment type="caution">
    <text evidence="8">The sequence shown here is derived from an EMBL/GenBank/DDBJ whole genome shotgun (WGS) entry which is preliminary data.</text>
</comment>
<comment type="similarity">
    <text evidence="2">Belongs to the EamA transporter family.</text>
</comment>
<dbReference type="InterPro" id="IPR000620">
    <property type="entry name" value="EamA_dom"/>
</dbReference>
<organism evidence="8 9">
    <name type="scientific">Leeia speluncae</name>
    <dbReference type="NCBI Taxonomy" id="2884804"/>
    <lineage>
        <taxon>Bacteria</taxon>
        <taxon>Pseudomonadati</taxon>
        <taxon>Pseudomonadota</taxon>
        <taxon>Betaproteobacteria</taxon>
        <taxon>Neisseriales</taxon>
        <taxon>Leeiaceae</taxon>
        <taxon>Leeia</taxon>
    </lineage>
</organism>